<evidence type="ECO:0000313" key="3">
    <source>
        <dbReference type="Proteomes" id="UP000007798"/>
    </source>
</evidence>
<evidence type="ECO:0000256" key="1">
    <source>
        <dbReference type="SAM" id="SignalP"/>
    </source>
</evidence>
<dbReference type="OrthoDB" id="10262032at2759"/>
<accession>B4MXM7</accession>
<dbReference type="SUPFAM" id="SSF53448">
    <property type="entry name" value="Nucleotide-diphospho-sugar transferases"/>
    <property type="match status" value="1"/>
</dbReference>
<dbReference type="InParanoid" id="B4MXM7"/>
<dbReference type="PANTHER" id="PTHR21485:SF3">
    <property type="entry name" value="N-ACYLNEURAMINATE CYTIDYLYLTRANSFERASE"/>
    <property type="match status" value="1"/>
</dbReference>
<dbReference type="GO" id="GO:0008781">
    <property type="term" value="F:N-acylneuraminate cytidylyltransferase activity"/>
    <property type="evidence" value="ECO:0007669"/>
    <property type="project" value="TreeGrafter"/>
</dbReference>
<evidence type="ECO:0000313" key="2">
    <source>
        <dbReference type="EMBL" id="EDW76796.2"/>
    </source>
</evidence>
<dbReference type="eggNOG" id="ENOG502QQH3">
    <property type="taxonomic scope" value="Eukaryota"/>
</dbReference>
<dbReference type="Gene3D" id="3.90.550.10">
    <property type="entry name" value="Spore Coat Polysaccharide Biosynthesis Protein SpsA, Chain A"/>
    <property type="match status" value="1"/>
</dbReference>
<dbReference type="InterPro" id="IPR050793">
    <property type="entry name" value="CMP-NeuNAc_synthase"/>
</dbReference>
<protein>
    <recommendedName>
        <fullName evidence="4">N-acylneuraminate cytidylyltransferase</fullName>
    </recommendedName>
</protein>
<organism evidence="2 3">
    <name type="scientific">Drosophila willistoni</name>
    <name type="common">Fruit fly</name>
    <dbReference type="NCBI Taxonomy" id="7260"/>
    <lineage>
        <taxon>Eukaryota</taxon>
        <taxon>Metazoa</taxon>
        <taxon>Ecdysozoa</taxon>
        <taxon>Arthropoda</taxon>
        <taxon>Hexapoda</taxon>
        <taxon>Insecta</taxon>
        <taxon>Pterygota</taxon>
        <taxon>Neoptera</taxon>
        <taxon>Endopterygota</taxon>
        <taxon>Diptera</taxon>
        <taxon>Brachycera</taxon>
        <taxon>Muscomorpha</taxon>
        <taxon>Ephydroidea</taxon>
        <taxon>Drosophilidae</taxon>
        <taxon>Drosophila</taxon>
        <taxon>Sophophora</taxon>
    </lineage>
</organism>
<keyword evidence="3" id="KW-1185">Reference proteome</keyword>
<dbReference type="STRING" id="7260.B4MXM7"/>
<dbReference type="EMBL" id="CH963876">
    <property type="protein sequence ID" value="EDW76796.2"/>
    <property type="molecule type" value="Genomic_DNA"/>
</dbReference>
<dbReference type="SMR" id="B4MXM7"/>
<name>B4MXM7_DROWI</name>
<keyword evidence="1" id="KW-0732">Signal</keyword>
<dbReference type="AlphaFoldDB" id="B4MXM7"/>
<dbReference type="Pfam" id="PF02348">
    <property type="entry name" value="CTP_transf_3"/>
    <property type="match status" value="1"/>
</dbReference>
<proteinExistence type="predicted"/>
<dbReference type="HOGENOM" id="CLU_042930_2_0_1"/>
<dbReference type="PANTHER" id="PTHR21485">
    <property type="entry name" value="HAD SUPERFAMILY MEMBERS CMAS AND KDSC"/>
    <property type="match status" value="1"/>
</dbReference>
<evidence type="ECO:0008006" key="4">
    <source>
        <dbReference type="Google" id="ProtNLM"/>
    </source>
</evidence>
<gene>
    <name evidence="2" type="primary">Dwil\GK20256</name>
    <name evidence="2" type="ORF">Dwil_GK20256</name>
</gene>
<dbReference type="CDD" id="cd02513">
    <property type="entry name" value="CMP-NeuAc_Synthase"/>
    <property type="match status" value="1"/>
</dbReference>
<feature type="chain" id="PRO_5006458109" description="N-acylneuraminate cytidylyltransferase" evidence="1">
    <location>
        <begin position="20"/>
        <end position="261"/>
    </location>
</feature>
<feature type="signal peptide" evidence="1">
    <location>
        <begin position="1"/>
        <end position="19"/>
    </location>
</feature>
<dbReference type="InterPro" id="IPR029044">
    <property type="entry name" value="Nucleotide-diphossugar_trans"/>
</dbReference>
<dbReference type="FunCoup" id="B4MXM7">
    <property type="interactions" value="80"/>
</dbReference>
<dbReference type="Proteomes" id="UP000007798">
    <property type="component" value="Unassembled WGS sequence"/>
</dbReference>
<dbReference type="KEGG" id="dwi:6643060"/>
<sequence>MKALKIYIYIFLLPWTVYQIETNSICLQNDVHALILARGGSKEIKYKNLVKIDGLSLLARTILIIKKSSCFNYIWVSTDDHKIAIEAKKYGAIVHKRPVEYALDNTTSVASVQEFLQSHQSIHNFSLFQCTSVFLKTKYIKEAILKFQSFDCVFAVKRSHNLRWKIRETHISPINFDIKSRPRRQDWEGELIETGMFYFSTRKLVANGVLQNERCSYVEIKPKDSLEIDSKLDLKIARCIINKNKEKFVSFKNTENVIKSS</sequence>
<dbReference type="InterPro" id="IPR003329">
    <property type="entry name" value="Cytidylyl_trans"/>
</dbReference>
<reference evidence="2 3" key="1">
    <citation type="journal article" date="2007" name="Nature">
        <title>Evolution of genes and genomes on the Drosophila phylogeny.</title>
        <authorList>
            <consortium name="Drosophila 12 Genomes Consortium"/>
            <person name="Clark A.G."/>
            <person name="Eisen M.B."/>
            <person name="Smith D.R."/>
            <person name="Bergman C.M."/>
            <person name="Oliver B."/>
            <person name="Markow T.A."/>
            <person name="Kaufman T.C."/>
            <person name="Kellis M."/>
            <person name="Gelbart W."/>
            <person name="Iyer V.N."/>
            <person name="Pollard D.A."/>
            <person name="Sackton T.B."/>
            <person name="Larracuente A.M."/>
            <person name="Singh N.D."/>
            <person name="Abad J.P."/>
            <person name="Abt D.N."/>
            <person name="Adryan B."/>
            <person name="Aguade M."/>
            <person name="Akashi H."/>
            <person name="Anderson W.W."/>
            <person name="Aquadro C.F."/>
            <person name="Ardell D.H."/>
            <person name="Arguello R."/>
            <person name="Artieri C.G."/>
            <person name="Barbash D.A."/>
            <person name="Barker D."/>
            <person name="Barsanti P."/>
            <person name="Batterham P."/>
            <person name="Batzoglou S."/>
            <person name="Begun D."/>
            <person name="Bhutkar A."/>
            <person name="Blanco E."/>
            <person name="Bosak S.A."/>
            <person name="Bradley R.K."/>
            <person name="Brand A.D."/>
            <person name="Brent M.R."/>
            <person name="Brooks A.N."/>
            <person name="Brown R.H."/>
            <person name="Butlin R.K."/>
            <person name="Caggese C."/>
            <person name="Calvi B.R."/>
            <person name="Bernardo de Carvalho A."/>
            <person name="Caspi A."/>
            <person name="Castrezana S."/>
            <person name="Celniker S.E."/>
            <person name="Chang J.L."/>
            <person name="Chapple C."/>
            <person name="Chatterji S."/>
            <person name="Chinwalla A."/>
            <person name="Civetta A."/>
            <person name="Clifton S.W."/>
            <person name="Comeron J.M."/>
            <person name="Costello J.C."/>
            <person name="Coyne J.A."/>
            <person name="Daub J."/>
            <person name="David R.G."/>
            <person name="Delcher A.L."/>
            <person name="Delehaunty K."/>
            <person name="Do C.B."/>
            <person name="Ebling H."/>
            <person name="Edwards K."/>
            <person name="Eickbush T."/>
            <person name="Evans J.D."/>
            <person name="Filipski A."/>
            <person name="Findeiss S."/>
            <person name="Freyhult E."/>
            <person name="Fulton L."/>
            <person name="Fulton R."/>
            <person name="Garcia A.C."/>
            <person name="Gardiner A."/>
            <person name="Garfield D.A."/>
            <person name="Garvin B.E."/>
            <person name="Gibson G."/>
            <person name="Gilbert D."/>
            <person name="Gnerre S."/>
            <person name="Godfrey J."/>
            <person name="Good R."/>
            <person name="Gotea V."/>
            <person name="Gravely B."/>
            <person name="Greenberg A.J."/>
            <person name="Griffiths-Jones S."/>
            <person name="Gross S."/>
            <person name="Guigo R."/>
            <person name="Gustafson E.A."/>
            <person name="Haerty W."/>
            <person name="Hahn M.W."/>
            <person name="Halligan D.L."/>
            <person name="Halpern A.L."/>
            <person name="Halter G.M."/>
            <person name="Han M.V."/>
            <person name="Heger A."/>
            <person name="Hillier L."/>
            <person name="Hinrichs A.S."/>
            <person name="Holmes I."/>
            <person name="Hoskins R.A."/>
            <person name="Hubisz M.J."/>
            <person name="Hultmark D."/>
            <person name="Huntley M.A."/>
            <person name="Jaffe D.B."/>
            <person name="Jagadeeshan S."/>
            <person name="Jeck W.R."/>
            <person name="Johnson J."/>
            <person name="Jones C.D."/>
            <person name="Jordan W.C."/>
            <person name="Karpen G.H."/>
            <person name="Kataoka E."/>
            <person name="Keightley P.D."/>
            <person name="Kheradpour P."/>
            <person name="Kirkness E.F."/>
            <person name="Koerich L.B."/>
            <person name="Kristiansen K."/>
            <person name="Kudrna D."/>
            <person name="Kulathinal R.J."/>
            <person name="Kumar S."/>
            <person name="Kwok R."/>
            <person name="Lander E."/>
            <person name="Langley C.H."/>
            <person name="Lapoint R."/>
            <person name="Lazzaro B.P."/>
            <person name="Lee S.J."/>
            <person name="Levesque L."/>
            <person name="Li R."/>
            <person name="Lin C.F."/>
            <person name="Lin M.F."/>
            <person name="Lindblad-Toh K."/>
            <person name="Llopart A."/>
            <person name="Long M."/>
            <person name="Low L."/>
            <person name="Lozovsky E."/>
            <person name="Lu J."/>
            <person name="Luo M."/>
            <person name="Machado C.A."/>
            <person name="Makalowski W."/>
            <person name="Marzo M."/>
            <person name="Matsuda M."/>
            <person name="Matzkin L."/>
            <person name="McAllister B."/>
            <person name="McBride C.S."/>
            <person name="McKernan B."/>
            <person name="McKernan K."/>
            <person name="Mendez-Lago M."/>
            <person name="Minx P."/>
            <person name="Mollenhauer M.U."/>
            <person name="Montooth K."/>
            <person name="Mount S.M."/>
            <person name="Mu X."/>
            <person name="Myers E."/>
            <person name="Negre B."/>
            <person name="Newfeld S."/>
            <person name="Nielsen R."/>
            <person name="Noor M.A."/>
            <person name="O'Grady P."/>
            <person name="Pachter L."/>
            <person name="Papaceit M."/>
            <person name="Parisi M.J."/>
            <person name="Parisi M."/>
            <person name="Parts L."/>
            <person name="Pedersen J.S."/>
            <person name="Pesole G."/>
            <person name="Phillippy A.M."/>
            <person name="Ponting C.P."/>
            <person name="Pop M."/>
            <person name="Porcelli D."/>
            <person name="Powell J.R."/>
            <person name="Prohaska S."/>
            <person name="Pruitt K."/>
            <person name="Puig M."/>
            <person name="Quesneville H."/>
            <person name="Ram K.R."/>
            <person name="Rand D."/>
            <person name="Rasmussen M.D."/>
            <person name="Reed L.K."/>
            <person name="Reenan R."/>
            <person name="Reily A."/>
            <person name="Remington K.A."/>
            <person name="Rieger T.T."/>
            <person name="Ritchie M.G."/>
            <person name="Robin C."/>
            <person name="Rogers Y.H."/>
            <person name="Rohde C."/>
            <person name="Rozas J."/>
            <person name="Rubenfield M.J."/>
            <person name="Ruiz A."/>
            <person name="Russo S."/>
            <person name="Salzberg S.L."/>
            <person name="Sanchez-Gracia A."/>
            <person name="Saranga D.J."/>
            <person name="Sato H."/>
            <person name="Schaeffer S.W."/>
            <person name="Schatz M.C."/>
            <person name="Schlenke T."/>
            <person name="Schwartz R."/>
            <person name="Segarra C."/>
            <person name="Singh R.S."/>
            <person name="Sirot L."/>
            <person name="Sirota M."/>
            <person name="Sisneros N.B."/>
            <person name="Smith C.D."/>
            <person name="Smith T.F."/>
            <person name="Spieth J."/>
            <person name="Stage D.E."/>
            <person name="Stark A."/>
            <person name="Stephan W."/>
            <person name="Strausberg R.L."/>
            <person name="Strempel S."/>
            <person name="Sturgill D."/>
            <person name="Sutton G."/>
            <person name="Sutton G.G."/>
            <person name="Tao W."/>
            <person name="Teichmann S."/>
            <person name="Tobari Y.N."/>
            <person name="Tomimura Y."/>
            <person name="Tsolas J.M."/>
            <person name="Valente V.L."/>
            <person name="Venter E."/>
            <person name="Venter J.C."/>
            <person name="Vicario S."/>
            <person name="Vieira F.G."/>
            <person name="Vilella A.J."/>
            <person name="Villasante A."/>
            <person name="Walenz B."/>
            <person name="Wang J."/>
            <person name="Wasserman M."/>
            <person name="Watts T."/>
            <person name="Wilson D."/>
            <person name="Wilson R.K."/>
            <person name="Wing R.A."/>
            <person name="Wolfner M.F."/>
            <person name="Wong A."/>
            <person name="Wong G.K."/>
            <person name="Wu C.I."/>
            <person name="Wu G."/>
            <person name="Yamamoto D."/>
            <person name="Yang H.P."/>
            <person name="Yang S.P."/>
            <person name="Yorke J.A."/>
            <person name="Yoshida K."/>
            <person name="Zdobnov E."/>
            <person name="Zhang P."/>
            <person name="Zhang Y."/>
            <person name="Zimin A.V."/>
            <person name="Baldwin J."/>
            <person name="Abdouelleil A."/>
            <person name="Abdulkadir J."/>
            <person name="Abebe A."/>
            <person name="Abera B."/>
            <person name="Abreu J."/>
            <person name="Acer S.C."/>
            <person name="Aftuck L."/>
            <person name="Alexander A."/>
            <person name="An P."/>
            <person name="Anderson E."/>
            <person name="Anderson S."/>
            <person name="Arachi H."/>
            <person name="Azer M."/>
            <person name="Bachantsang P."/>
            <person name="Barry A."/>
            <person name="Bayul T."/>
            <person name="Berlin A."/>
            <person name="Bessette D."/>
            <person name="Bloom T."/>
            <person name="Blye J."/>
            <person name="Boguslavskiy L."/>
            <person name="Bonnet C."/>
            <person name="Boukhgalter B."/>
            <person name="Bourzgui I."/>
            <person name="Brown A."/>
            <person name="Cahill P."/>
            <person name="Channer S."/>
            <person name="Cheshatsang Y."/>
            <person name="Chuda L."/>
            <person name="Citroen M."/>
            <person name="Collymore A."/>
            <person name="Cooke P."/>
            <person name="Costello M."/>
            <person name="D'Aco K."/>
            <person name="Daza R."/>
            <person name="De Haan G."/>
            <person name="DeGray S."/>
            <person name="DeMaso C."/>
            <person name="Dhargay N."/>
            <person name="Dooley K."/>
            <person name="Dooley E."/>
            <person name="Doricent M."/>
            <person name="Dorje P."/>
            <person name="Dorjee K."/>
            <person name="Dupes A."/>
            <person name="Elong R."/>
            <person name="Falk J."/>
            <person name="Farina A."/>
            <person name="Faro S."/>
            <person name="Ferguson D."/>
            <person name="Fisher S."/>
            <person name="Foley C.D."/>
            <person name="Franke A."/>
            <person name="Friedrich D."/>
            <person name="Gadbois L."/>
            <person name="Gearin G."/>
            <person name="Gearin C.R."/>
            <person name="Giannoukos G."/>
            <person name="Goode T."/>
            <person name="Graham J."/>
            <person name="Grandbois E."/>
            <person name="Grewal S."/>
            <person name="Gyaltsen K."/>
            <person name="Hafez N."/>
            <person name="Hagos B."/>
            <person name="Hall J."/>
            <person name="Henson C."/>
            <person name="Hollinger A."/>
            <person name="Honan T."/>
            <person name="Huard M.D."/>
            <person name="Hughes L."/>
            <person name="Hurhula B."/>
            <person name="Husby M.E."/>
            <person name="Kamat A."/>
            <person name="Kanga B."/>
            <person name="Kashin S."/>
            <person name="Khazanovich D."/>
            <person name="Kisner P."/>
            <person name="Lance K."/>
            <person name="Lara M."/>
            <person name="Lee W."/>
            <person name="Lennon N."/>
            <person name="Letendre F."/>
            <person name="LeVine R."/>
            <person name="Lipovsky A."/>
            <person name="Liu X."/>
            <person name="Liu J."/>
            <person name="Liu S."/>
            <person name="Lokyitsang T."/>
            <person name="Lokyitsang Y."/>
            <person name="Lubonja R."/>
            <person name="Lui A."/>
            <person name="MacDonald P."/>
            <person name="Magnisalis V."/>
            <person name="Maru K."/>
            <person name="Matthews C."/>
            <person name="McCusker W."/>
            <person name="McDonough S."/>
            <person name="Mehta T."/>
            <person name="Meldrim J."/>
            <person name="Meneus L."/>
            <person name="Mihai O."/>
            <person name="Mihalev A."/>
            <person name="Mihova T."/>
            <person name="Mittelman R."/>
            <person name="Mlenga V."/>
            <person name="Montmayeur A."/>
            <person name="Mulrain L."/>
            <person name="Navidi A."/>
            <person name="Naylor J."/>
            <person name="Negash T."/>
            <person name="Nguyen T."/>
            <person name="Nguyen N."/>
            <person name="Nicol R."/>
            <person name="Norbu C."/>
            <person name="Norbu N."/>
            <person name="Novod N."/>
            <person name="O'Neill B."/>
            <person name="Osman S."/>
            <person name="Markiewicz E."/>
            <person name="Oyono O.L."/>
            <person name="Patti C."/>
            <person name="Phunkhang P."/>
            <person name="Pierre F."/>
            <person name="Priest M."/>
            <person name="Raghuraman S."/>
            <person name="Rege F."/>
            <person name="Reyes R."/>
            <person name="Rise C."/>
            <person name="Rogov P."/>
            <person name="Ross K."/>
            <person name="Ryan E."/>
            <person name="Settipalli S."/>
            <person name="Shea T."/>
            <person name="Sherpa N."/>
            <person name="Shi L."/>
            <person name="Shih D."/>
            <person name="Sparrow T."/>
            <person name="Spaulding J."/>
            <person name="Stalker J."/>
            <person name="Stange-Thomann N."/>
            <person name="Stavropoulos S."/>
            <person name="Stone C."/>
            <person name="Strader C."/>
            <person name="Tesfaye S."/>
            <person name="Thomson T."/>
            <person name="Thoulutsang Y."/>
            <person name="Thoulutsang D."/>
            <person name="Topham K."/>
            <person name="Topping I."/>
            <person name="Tsamla T."/>
            <person name="Vassiliev H."/>
            <person name="Vo A."/>
            <person name="Wangchuk T."/>
            <person name="Wangdi T."/>
            <person name="Weiand M."/>
            <person name="Wilkinson J."/>
            <person name="Wilson A."/>
            <person name="Yadav S."/>
            <person name="Young G."/>
            <person name="Yu Q."/>
            <person name="Zembek L."/>
            <person name="Zhong D."/>
            <person name="Zimmer A."/>
            <person name="Zwirko Z."/>
            <person name="Jaffe D.B."/>
            <person name="Alvarez P."/>
            <person name="Brockman W."/>
            <person name="Butler J."/>
            <person name="Chin C."/>
            <person name="Gnerre S."/>
            <person name="Grabherr M."/>
            <person name="Kleber M."/>
            <person name="Mauceli E."/>
            <person name="MacCallum I."/>
        </authorList>
    </citation>
    <scope>NUCLEOTIDE SEQUENCE [LARGE SCALE GENOMIC DNA]</scope>
    <source>
        <strain evidence="3">Tucson 14030-0811.24</strain>
    </source>
</reference>